<keyword evidence="5 6" id="KW-0472">Membrane</keyword>
<dbReference type="InterPro" id="IPR019108">
    <property type="entry name" value="Caa3_assmbl_CtaG-rel"/>
</dbReference>
<protein>
    <submittedName>
        <fullName evidence="7">Cytochrome c oxidase assembly protein</fullName>
    </submittedName>
</protein>
<evidence type="ECO:0000256" key="1">
    <source>
        <dbReference type="ARBA" id="ARBA00004651"/>
    </source>
</evidence>
<evidence type="ECO:0000256" key="6">
    <source>
        <dbReference type="SAM" id="Phobius"/>
    </source>
</evidence>
<evidence type="ECO:0000256" key="5">
    <source>
        <dbReference type="ARBA" id="ARBA00023136"/>
    </source>
</evidence>
<reference evidence="7" key="1">
    <citation type="submission" date="2024-05" db="EMBL/GenBank/DDBJ databases">
        <authorList>
            <person name="Yu L."/>
        </authorList>
    </citation>
    <scope>NUCLEOTIDE SEQUENCE</scope>
    <source>
        <strain evidence="7">G08B096</strain>
    </source>
</reference>
<dbReference type="GO" id="GO:0005886">
    <property type="term" value="C:plasma membrane"/>
    <property type="evidence" value="ECO:0007669"/>
    <property type="project" value="UniProtKB-SubCell"/>
</dbReference>
<evidence type="ECO:0000256" key="4">
    <source>
        <dbReference type="ARBA" id="ARBA00022989"/>
    </source>
</evidence>
<feature type="transmembrane region" description="Helical" evidence="6">
    <location>
        <begin position="44"/>
        <end position="63"/>
    </location>
</feature>
<feature type="transmembrane region" description="Helical" evidence="6">
    <location>
        <begin position="226"/>
        <end position="245"/>
    </location>
</feature>
<keyword evidence="3 6" id="KW-0812">Transmembrane</keyword>
<dbReference type="AlphaFoldDB" id="A0AAU7W8T3"/>
<feature type="transmembrane region" description="Helical" evidence="6">
    <location>
        <begin position="75"/>
        <end position="98"/>
    </location>
</feature>
<evidence type="ECO:0000256" key="3">
    <source>
        <dbReference type="ARBA" id="ARBA00022692"/>
    </source>
</evidence>
<feature type="transmembrane region" description="Helical" evidence="6">
    <location>
        <begin position="184"/>
        <end position="206"/>
    </location>
</feature>
<dbReference type="Pfam" id="PF09678">
    <property type="entry name" value="Caa3_CtaG"/>
    <property type="match status" value="1"/>
</dbReference>
<evidence type="ECO:0000313" key="7">
    <source>
        <dbReference type="EMBL" id="XBX82887.1"/>
    </source>
</evidence>
<dbReference type="RefSeq" id="WP_350348903.1">
    <property type="nucleotide sequence ID" value="NZ_CP158374.1"/>
</dbReference>
<accession>A0AAU7W8T3</accession>
<feature type="transmembrane region" description="Helical" evidence="6">
    <location>
        <begin position="118"/>
        <end position="139"/>
    </location>
</feature>
<name>A0AAU7W8T3_9MICO</name>
<feature type="transmembrane region" description="Helical" evidence="6">
    <location>
        <begin position="151"/>
        <end position="172"/>
    </location>
</feature>
<gene>
    <name evidence="7" type="ORF">ABIQ69_02900</name>
</gene>
<feature type="transmembrane region" description="Helical" evidence="6">
    <location>
        <begin position="13"/>
        <end position="32"/>
    </location>
</feature>
<organism evidence="7">
    <name type="scientific">Agromyces sp. G08B096</name>
    <dbReference type="NCBI Taxonomy" id="3156399"/>
    <lineage>
        <taxon>Bacteria</taxon>
        <taxon>Bacillati</taxon>
        <taxon>Actinomycetota</taxon>
        <taxon>Actinomycetes</taxon>
        <taxon>Micrococcales</taxon>
        <taxon>Microbacteriaceae</taxon>
        <taxon>Agromyces</taxon>
    </lineage>
</organism>
<comment type="subcellular location">
    <subcellularLocation>
        <location evidence="1">Cell membrane</location>
        <topology evidence="1">Multi-pass membrane protein</topology>
    </subcellularLocation>
</comment>
<dbReference type="EMBL" id="CP158374">
    <property type="protein sequence ID" value="XBX82887.1"/>
    <property type="molecule type" value="Genomic_DNA"/>
</dbReference>
<keyword evidence="2" id="KW-1003">Cell membrane</keyword>
<keyword evidence="4 6" id="KW-1133">Transmembrane helix</keyword>
<sequence length="261" mass="27444">MPEHHASGLPADWIGIALAAAAIGCYVAAVHRTRRRLPWPWRRVACWVAGVAAVTAAVVGPLADAAHQSFPAHMAAHLLIGMLAPLLLVLAAPVTLALRALAVVPARRLSALLRSLPVRFLTHPITAGAINAGGLWLLYTTDVFARMHDEPLLAAAVNVHLLLAGYLFTASMIGLDPDPHRASFALRAGVLLVVFAAHGVLAKWLVGHPPAGVPMAEAEAGGILMYYGGDVIDAVIIAVLCAQWYRATRPRGVPAAITRSA</sequence>
<evidence type="ECO:0000256" key="2">
    <source>
        <dbReference type="ARBA" id="ARBA00022475"/>
    </source>
</evidence>
<proteinExistence type="predicted"/>